<feature type="compositionally biased region" description="Basic and acidic residues" evidence="1">
    <location>
        <begin position="34"/>
        <end position="67"/>
    </location>
</feature>
<feature type="compositionally biased region" description="Polar residues" evidence="1">
    <location>
        <begin position="118"/>
        <end position="145"/>
    </location>
</feature>
<evidence type="ECO:0000313" key="3">
    <source>
        <dbReference type="Proteomes" id="UP001519460"/>
    </source>
</evidence>
<organism evidence="2 3">
    <name type="scientific">Batillaria attramentaria</name>
    <dbReference type="NCBI Taxonomy" id="370345"/>
    <lineage>
        <taxon>Eukaryota</taxon>
        <taxon>Metazoa</taxon>
        <taxon>Spiralia</taxon>
        <taxon>Lophotrochozoa</taxon>
        <taxon>Mollusca</taxon>
        <taxon>Gastropoda</taxon>
        <taxon>Caenogastropoda</taxon>
        <taxon>Sorbeoconcha</taxon>
        <taxon>Cerithioidea</taxon>
        <taxon>Batillariidae</taxon>
        <taxon>Batillaria</taxon>
    </lineage>
</organism>
<dbReference type="PANTHER" id="PTHR22045">
    <property type="entry name" value="PROLINE AND SERINE-RICH PROTEIN 3"/>
    <property type="match status" value="1"/>
</dbReference>
<accession>A0ABD0KY95</accession>
<dbReference type="EMBL" id="JACVVK020000106">
    <property type="protein sequence ID" value="KAK7492133.1"/>
    <property type="molecule type" value="Genomic_DNA"/>
</dbReference>
<feature type="region of interest" description="Disordered" evidence="1">
    <location>
        <begin position="263"/>
        <end position="297"/>
    </location>
</feature>
<reference evidence="2 3" key="1">
    <citation type="journal article" date="2023" name="Sci. Data">
        <title>Genome assembly of the Korean intertidal mud-creeper Batillaria attramentaria.</title>
        <authorList>
            <person name="Patra A.K."/>
            <person name="Ho P.T."/>
            <person name="Jun S."/>
            <person name="Lee S.J."/>
            <person name="Kim Y."/>
            <person name="Won Y.J."/>
        </authorList>
    </citation>
    <scope>NUCLEOTIDE SEQUENCE [LARGE SCALE GENOMIC DNA]</scope>
    <source>
        <strain evidence="2">Wonlab-2016</strain>
    </source>
</reference>
<dbReference type="AlphaFoldDB" id="A0ABD0KY95"/>
<feature type="region of interest" description="Disordered" evidence="1">
    <location>
        <begin position="401"/>
        <end position="420"/>
    </location>
</feature>
<feature type="compositionally biased region" description="Basic and acidic residues" evidence="1">
    <location>
        <begin position="700"/>
        <end position="710"/>
    </location>
</feature>
<feature type="compositionally biased region" description="Basic and acidic residues" evidence="1">
    <location>
        <begin position="732"/>
        <end position="749"/>
    </location>
</feature>
<feature type="non-terminal residue" evidence="2">
    <location>
        <position position="821"/>
    </location>
</feature>
<comment type="caution">
    <text evidence="2">The sequence shown here is derived from an EMBL/GenBank/DDBJ whole genome shotgun (WGS) entry which is preliminary data.</text>
</comment>
<feature type="compositionally biased region" description="Low complexity" evidence="1">
    <location>
        <begin position="759"/>
        <end position="768"/>
    </location>
</feature>
<feature type="region of interest" description="Disordered" evidence="1">
    <location>
        <begin position="17"/>
        <end position="178"/>
    </location>
</feature>
<evidence type="ECO:0000256" key="1">
    <source>
        <dbReference type="SAM" id="MobiDB-lite"/>
    </source>
</evidence>
<name>A0ABD0KY95_9CAEN</name>
<feature type="compositionally biased region" description="Basic and acidic residues" evidence="1">
    <location>
        <begin position="656"/>
        <end position="691"/>
    </location>
</feature>
<proteinExistence type="predicted"/>
<dbReference type="InterPro" id="IPR037646">
    <property type="entry name" value="PROSER3"/>
</dbReference>
<gene>
    <name evidence="2" type="ORF">BaRGS_00016607</name>
</gene>
<protein>
    <submittedName>
        <fullName evidence="2">Uncharacterized protein</fullName>
    </submittedName>
</protein>
<feature type="compositionally biased region" description="Polar residues" evidence="1">
    <location>
        <begin position="269"/>
        <end position="296"/>
    </location>
</feature>
<dbReference type="PANTHER" id="PTHR22045:SF6">
    <property type="entry name" value="PROLINE AND SERINE-RICH PROTEIN 3"/>
    <property type="match status" value="1"/>
</dbReference>
<sequence>MDLKSLTVTGKGYSKIYSENPFYEEPPPRAFYHPTKEKHLSRSERKLALSPERRDGGVSRKQQDGPEQKFLAGGHSIKSLASVQKHAPKSPPSANFDDFLTADDDTSKTGPSPEMEDQPQTQPASTSDLISTALSSIPQKRQPQAQGKMLPGKTVTASKGAERGSRTDTSPAEKGSVLQRYIERFRHGAPMSREERLQMEGNKKREFWWLESDPPTPNSTSTPKDEGRSLAFTSQGRENGLTVENLRRRDGLDVATDQLQEKADRLLSSARSIGSSEPVVSTEGLGSTSSDVSSFSEPAVRPAFIPRPYAEERAKWSKPQRLPAKGSKEDILYKWRLQRKLECARGGATVPSSSAKPAPRTQAEQEICSRLAAFREKLLHRPDVAASEVQQARVERAVKETQTQMDTAVQTSPPKTPSWSFTRRVDTFAQVGSPEVLGTCHQEESDVKEAYHKSAVNIAGVQTNISQSVEPSSAEKRKTEATEFVGDVSCSPEDQRLSDVRESDAALPSDIESKQGFSGSQDSKYRQFLTAEKPHVDDGGDTPMKKQGARHVREDHTKRSKRGTVKPQTKADDDRLSVSSASERSETQEEAPVEDHRVNDGVIGPCASGDAKSCAEHRDVKGASSKNGHPQQDRQSETDSDSSSRRGGANGRNRRTKESDHVRGNDSFVTERKQHHAESSVRGRDGNRPDESEAVQAERSGLRAKPDTGKRSSSLRVPNQYPGEVSAQSYHDPSDSKPRSHGSRGERSGRSSQMPPPQHSSSPARSSLTSAIGQLRILLYPAQIRGHAGAETLANLILSLILASLGLLAKVVQDRLFDVTG</sequence>
<evidence type="ECO:0000313" key="2">
    <source>
        <dbReference type="EMBL" id="KAK7492133.1"/>
    </source>
</evidence>
<feature type="region of interest" description="Disordered" evidence="1">
    <location>
        <begin position="467"/>
        <end position="768"/>
    </location>
</feature>
<keyword evidence="3" id="KW-1185">Reference proteome</keyword>
<feature type="compositionally biased region" description="Basic and acidic residues" evidence="1">
    <location>
        <begin position="583"/>
        <end position="599"/>
    </location>
</feature>
<feature type="compositionally biased region" description="Basic and acidic residues" evidence="1">
    <location>
        <begin position="493"/>
        <end position="504"/>
    </location>
</feature>
<dbReference type="Proteomes" id="UP001519460">
    <property type="component" value="Unassembled WGS sequence"/>
</dbReference>
<feature type="region of interest" description="Disordered" evidence="1">
    <location>
        <begin position="208"/>
        <end position="241"/>
    </location>
</feature>